<comment type="caution">
    <text evidence="12">The sequence shown here is derived from an EMBL/GenBank/DDBJ whole genome shotgun (WGS) entry which is preliminary data.</text>
</comment>
<keyword evidence="8" id="KW-0238">DNA-binding</keyword>
<evidence type="ECO:0000256" key="8">
    <source>
        <dbReference type="ARBA" id="ARBA00023125"/>
    </source>
</evidence>
<evidence type="ECO:0000259" key="10">
    <source>
        <dbReference type="SMART" id="SM00474"/>
    </source>
</evidence>
<dbReference type="EC" id="2.7.7.7" evidence="2"/>
<evidence type="ECO:0000256" key="1">
    <source>
        <dbReference type="ARBA" id="ARBA00007705"/>
    </source>
</evidence>
<dbReference type="InterPro" id="IPR019760">
    <property type="entry name" value="DNA-dir_DNA_pol_A_CS"/>
</dbReference>
<keyword evidence="12" id="KW-0269">Exonuclease</keyword>
<dbReference type="SUPFAM" id="SSF56672">
    <property type="entry name" value="DNA/RNA polymerases"/>
    <property type="match status" value="1"/>
</dbReference>
<dbReference type="PROSITE" id="PS00447">
    <property type="entry name" value="DNA_POLYMERASE_A"/>
    <property type="match status" value="1"/>
</dbReference>
<dbReference type="InterPro" id="IPR001098">
    <property type="entry name" value="DNA-dir_DNA_pol_A_palm_dom"/>
</dbReference>
<organism evidence="12 13">
    <name type="scientific">Persephonella atlantica</name>
    <dbReference type="NCBI Taxonomy" id="2699429"/>
    <lineage>
        <taxon>Bacteria</taxon>
        <taxon>Pseudomonadati</taxon>
        <taxon>Aquificota</taxon>
        <taxon>Aquificia</taxon>
        <taxon>Aquificales</taxon>
        <taxon>Hydrogenothermaceae</taxon>
        <taxon>Persephonella</taxon>
    </lineage>
</organism>
<keyword evidence="5" id="KW-0548">Nucleotidyltransferase</keyword>
<reference evidence="12 13" key="1">
    <citation type="journal article" date="2021" name="Syst. Appl. Microbiol.">
        <title>Persephonella atlantica sp. nov.: How to adapt to physico-chemical gradients in high temperature hydrothermal habitats.</title>
        <authorList>
            <person name="Francois D.X."/>
            <person name="Godfroy A."/>
            <person name="Mathien C."/>
            <person name="Aube J."/>
            <person name="Cathalot C."/>
            <person name="Lesongeur F."/>
            <person name="L'Haridon S."/>
            <person name="Philippon X."/>
            <person name="Roussel E.G."/>
        </authorList>
    </citation>
    <scope>NUCLEOTIDE SEQUENCE [LARGE SCALE GENOMIC DNA]</scope>
    <source>
        <strain evidence="12 13">MO1340</strain>
    </source>
</reference>
<evidence type="ECO:0000256" key="2">
    <source>
        <dbReference type="ARBA" id="ARBA00012417"/>
    </source>
</evidence>
<dbReference type="SMART" id="SM00474">
    <property type="entry name" value="35EXOc"/>
    <property type="match status" value="1"/>
</dbReference>
<evidence type="ECO:0000313" key="13">
    <source>
        <dbReference type="Proteomes" id="UP000772812"/>
    </source>
</evidence>
<dbReference type="SMART" id="SM00482">
    <property type="entry name" value="POLAc"/>
    <property type="match status" value="1"/>
</dbReference>
<dbReference type="Gene3D" id="1.10.150.20">
    <property type="entry name" value="5' to 3' exonuclease, C-terminal subdomain"/>
    <property type="match status" value="1"/>
</dbReference>
<dbReference type="Pfam" id="PF00476">
    <property type="entry name" value="DNA_pol_A"/>
    <property type="match status" value="1"/>
</dbReference>
<dbReference type="PRINTS" id="PR00868">
    <property type="entry name" value="DNAPOLI"/>
</dbReference>
<proteinExistence type="inferred from homology"/>
<dbReference type="SUPFAM" id="SSF53098">
    <property type="entry name" value="Ribonuclease H-like"/>
    <property type="match status" value="1"/>
</dbReference>
<dbReference type="Gene3D" id="3.30.70.370">
    <property type="match status" value="1"/>
</dbReference>
<keyword evidence="12" id="KW-0540">Nuclease</keyword>
<dbReference type="InterPro" id="IPR036397">
    <property type="entry name" value="RNaseH_sf"/>
</dbReference>
<protein>
    <recommendedName>
        <fullName evidence="3">DNA polymerase I</fullName>
        <ecNumber evidence="2">2.7.7.7</ecNumber>
    </recommendedName>
</protein>
<keyword evidence="4" id="KW-0808">Transferase</keyword>
<dbReference type="Proteomes" id="UP000772812">
    <property type="component" value="Unassembled WGS sequence"/>
</dbReference>
<evidence type="ECO:0000256" key="4">
    <source>
        <dbReference type="ARBA" id="ARBA00022679"/>
    </source>
</evidence>
<evidence type="ECO:0000256" key="9">
    <source>
        <dbReference type="ARBA" id="ARBA00049244"/>
    </source>
</evidence>
<dbReference type="NCBIfam" id="NF011540">
    <property type="entry name" value="PRK14975.1-4"/>
    <property type="match status" value="1"/>
</dbReference>
<keyword evidence="13" id="KW-1185">Reference proteome</keyword>
<evidence type="ECO:0000256" key="7">
    <source>
        <dbReference type="ARBA" id="ARBA00022932"/>
    </source>
</evidence>
<comment type="similarity">
    <text evidence="1">Belongs to the DNA polymerase type-A family.</text>
</comment>
<dbReference type="InterPro" id="IPR043502">
    <property type="entry name" value="DNA/RNA_pol_sf"/>
</dbReference>
<sequence length="585" mass="67310">MTEFTYIFNLEEAVKSLHDFEKDKYLFLDTEVAVKSFKEIDFFSDKVRLIQLGNAEKIYIYDMFLIPEFAKYLKEILEKKGVVGHNLKFDIKFLKTNFDIFPQIVFDTMIASQLLSENSKEKHSLQAVTYRLTDNNIDKTQQSSAWGLRNLSEEQLEYAANDVKVLREIFPILKSRLNQINTPHKATGVVHETFGLDNAVAVVEMAFVPQLAMIELKGMPVDEKELSSMLTTVSADYQRRYIEFVRSSGVDPFSPHKVTAWLTGRLGLKLPKTQKGSLSSQDSALRKYMDIPQVRQLIEIRSEKKLLDKLKELHSHVKNGRIHSQFRQIGAPTGRMASSQPNLQNITKELRRLFKAPEGKKLIVADYSQIELRIAAEYVNDEVMIKAFSEGKDLHRFTASLILDKSYEKVSKEERQMAKAINFGLIYGISPRSLMEYARNNYGVDISLKDAQEFHKRFFDIYLSFKRWHESVNQKLSKKHSMTVYTLLGRKMTVHRFTEAVNFPIQGTGSDMLKMAVVFFGKLKKDIDASIVNLVHDEIIVEVAKEYADKAKEILSESMLRAGKILLKKVPVEFEVEIVNAWAEK</sequence>
<comment type="catalytic activity">
    <reaction evidence="9">
        <text>DNA(n) + a 2'-deoxyribonucleoside 5'-triphosphate = DNA(n+1) + diphosphate</text>
        <dbReference type="Rhea" id="RHEA:22508"/>
        <dbReference type="Rhea" id="RHEA-COMP:17339"/>
        <dbReference type="Rhea" id="RHEA-COMP:17340"/>
        <dbReference type="ChEBI" id="CHEBI:33019"/>
        <dbReference type="ChEBI" id="CHEBI:61560"/>
        <dbReference type="ChEBI" id="CHEBI:173112"/>
        <dbReference type="EC" id="2.7.7.7"/>
    </reaction>
</comment>
<evidence type="ECO:0000256" key="5">
    <source>
        <dbReference type="ARBA" id="ARBA00022695"/>
    </source>
</evidence>
<feature type="domain" description="3'-5' exonuclease" evidence="10">
    <location>
        <begin position="4"/>
        <end position="178"/>
    </location>
</feature>
<name>A0ABS1GGI3_9AQUI</name>
<dbReference type="RefSeq" id="WP_200673434.1">
    <property type="nucleotide sequence ID" value="NZ_JAACYA010000001.1"/>
</dbReference>
<dbReference type="CDD" id="cd08639">
    <property type="entry name" value="DNA_pol_A_Aquificae_like"/>
    <property type="match status" value="1"/>
</dbReference>
<dbReference type="Pfam" id="PF01612">
    <property type="entry name" value="DNA_pol_A_exo1"/>
    <property type="match status" value="1"/>
</dbReference>
<dbReference type="InterPro" id="IPR002562">
    <property type="entry name" value="3'-5'_exonuclease_dom"/>
</dbReference>
<dbReference type="PANTHER" id="PTHR10133">
    <property type="entry name" value="DNA POLYMERASE I"/>
    <property type="match status" value="1"/>
</dbReference>
<dbReference type="InterPro" id="IPR002298">
    <property type="entry name" value="DNA_polymerase_A"/>
</dbReference>
<dbReference type="GO" id="GO:0004527">
    <property type="term" value="F:exonuclease activity"/>
    <property type="evidence" value="ECO:0007669"/>
    <property type="project" value="UniProtKB-KW"/>
</dbReference>
<keyword evidence="12" id="KW-0378">Hydrolase</keyword>
<accession>A0ABS1GGI3</accession>
<dbReference type="Gene3D" id="1.20.1060.10">
    <property type="entry name" value="Taq DNA Polymerase, Chain T, domain 4"/>
    <property type="match status" value="1"/>
</dbReference>
<keyword evidence="6" id="KW-0235">DNA replication</keyword>
<keyword evidence="7" id="KW-0239">DNA-directed DNA polymerase</keyword>
<evidence type="ECO:0000313" key="12">
    <source>
        <dbReference type="EMBL" id="MBK3332044.1"/>
    </source>
</evidence>
<dbReference type="InterPro" id="IPR012337">
    <property type="entry name" value="RNaseH-like_sf"/>
</dbReference>
<dbReference type="Gene3D" id="3.30.420.10">
    <property type="entry name" value="Ribonuclease H-like superfamily/Ribonuclease H"/>
    <property type="match status" value="1"/>
</dbReference>
<evidence type="ECO:0000256" key="3">
    <source>
        <dbReference type="ARBA" id="ARBA00020311"/>
    </source>
</evidence>
<evidence type="ECO:0000256" key="6">
    <source>
        <dbReference type="ARBA" id="ARBA00022705"/>
    </source>
</evidence>
<evidence type="ECO:0000259" key="11">
    <source>
        <dbReference type="SMART" id="SM00482"/>
    </source>
</evidence>
<feature type="domain" description="DNA-directed DNA polymerase family A palm" evidence="11">
    <location>
        <begin position="347"/>
        <end position="547"/>
    </location>
</feature>
<gene>
    <name evidence="12" type="ORF">GWK41_03050</name>
</gene>
<dbReference type="PANTHER" id="PTHR10133:SF27">
    <property type="entry name" value="DNA POLYMERASE NU"/>
    <property type="match status" value="1"/>
</dbReference>
<dbReference type="EMBL" id="JAACYA010000001">
    <property type="protein sequence ID" value="MBK3332044.1"/>
    <property type="molecule type" value="Genomic_DNA"/>
</dbReference>